<dbReference type="Pfam" id="PF07727">
    <property type="entry name" value="RVT_2"/>
    <property type="match status" value="1"/>
</dbReference>
<evidence type="ECO:0000313" key="2">
    <source>
        <dbReference type="EMBL" id="RDX92337.1"/>
    </source>
</evidence>
<protein>
    <recommendedName>
        <fullName evidence="1">Reverse transcriptase Ty1/copia-type domain-containing protein</fullName>
    </recommendedName>
</protein>
<dbReference type="Proteomes" id="UP000257109">
    <property type="component" value="Unassembled WGS sequence"/>
</dbReference>
<accession>A0A371GP43</accession>
<dbReference type="OrthoDB" id="1917367at2759"/>
<keyword evidence="3" id="KW-1185">Reference proteome</keyword>
<dbReference type="EMBL" id="QJKJ01004889">
    <property type="protein sequence ID" value="RDX92337.1"/>
    <property type="molecule type" value="Genomic_DNA"/>
</dbReference>
<name>A0A371GP43_MUCPR</name>
<feature type="domain" description="Reverse transcriptase Ty1/copia-type" evidence="1">
    <location>
        <begin position="2"/>
        <end position="123"/>
    </location>
</feature>
<evidence type="ECO:0000259" key="1">
    <source>
        <dbReference type="Pfam" id="PF07727"/>
    </source>
</evidence>
<dbReference type="InterPro" id="IPR013103">
    <property type="entry name" value="RVT_2"/>
</dbReference>
<evidence type="ECO:0000313" key="3">
    <source>
        <dbReference type="Proteomes" id="UP000257109"/>
    </source>
</evidence>
<reference evidence="2" key="1">
    <citation type="submission" date="2018-05" db="EMBL/GenBank/DDBJ databases">
        <title>Draft genome of Mucuna pruriens seed.</title>
        <authorList>
            <person name="Nnadi N.E."/>
            <person name="Vos R."/>
            <person name="Hasami M.H."/>
            <person name="Devisetty U.K."/>
            <person name="Aguiy J.C."/>
        </authorList>
    </citation>
    <scope>NUCLEOTIDE SEQUENCE [LARGE SCALE GENOMIC DNA]</scope>
    <source>
        <strain evidence="2">JCA_2017</strain>
    </source>
</reference>
<dbReference type="InterPro" id="IPR043502">
    <property type="entry name" value="DNA/RNA_pol_sf"/>
</dbReference>
<feature type="non-terminal residue" evidence="2">
    <location>
        <position position="1"/>
    </location>
</feature>
<comment type="caution">
    <text evidence="2">The sequence shown here is derived from an EMBL/GenBank/DDBJ whole genome shotgun (WGS) entry which is preliminary data.</text>
</comment>
<dbReference type="SUPFAM" id="SSF56672">
    <property type="entry name" value="DNA/RNA polymerases"/>
    <property type="match status" value="1"/>
</dbReference>
<sequence>MDLPIGTKTIGVKWIYKTKLNELGEVDKYKARLVAKGYSQQHEIDFSEVFAPVARMDTVRLIMALAACKGWDIFQLDVKSAFLHGELSEDVYIEQPKGYVKKGKEHKIYKLHKALYGLRQAPRA</sequence>
<organism evidence="2 3">
    <name type="scientific">Mucuna pruriens</name>
    <name type="common">Velvet bean</name>
    <name type="synonym">Dolichos pruriens</name>
    <dbReference type="NCBI Taxonomy" id="157652"/>
    <lineage>
        <taxon>Eukaryota</taxon>
        <taxon>Viridiplantae</taxon>
        <taxon>Streptophyta</taxon>
        <taxon>Embryophyta</taxon>
        <taxon>Tracheophyta</taxon>
        <taxon>Spermatophyta</taxon>
        <taxon>Magnoliopsida</taxon>
        <taxon>eudicotyledons</taxon>
        <taxon>Gunneridae</taxon>
        <taxon>Pentapetalae</taxon>
        <taxon>rosids</taxon>
        <taxon>fabids</taxon>
        <taxon>Fabales</taxon>
        <taxon>Fabaceae</taxon>
        <taxon>Papilionoideae</taxon>
        <taxon>50 kb inversion clade</taxon>
        <taxon>NPAAA clade</taxon>
        <taxon>indigoferoid/millettioid clade</taxon>
        <taxon>Phaseoleae</taxon>
        <taxon>Mucuna</taxon>
    </lineage>
</organism>
<gene>
    <name evidence="2" type="ORF">CR513_25549</name>
</gene>
<proteinExistence type="predicted"/>
<dbReference type="STRING" id="157652.A0A371GP43"/>
<dbReference type="AlphaFoldDB" id="A0A371GP43"/>